<keyword evidence="2" id="KW-1185">Reference proteome</keyword>
<dbReference type="InterPro" id="IPR036849">
    <property type="entry name" value="Enolase-like_C_sf"/>
</dbReference>
<evidence type="ECO:0000313" key="2">
    <source>
        <dbReference type="Proteomes" id="UP000316801"/>
    </source>
</evidence>
<protein>
    <submittedName>
        <fullName evidence="1">Mandelate racemase/muconate lactonizing enzyme family protein</fullName>
    </submittedName>
</protein>
<dbReference type="Proteomes" id="UP000316801">
    <property type="component" value="Unassembled WGS sequence"/>
</dbReference>
<comment type="caution">
    <text evidence="1">The sequence shown here is derived from an EMBL/GenBank/DDBJ whole genome shotgun (WGS) entry which is preliminary data.</text>
</comment>
<accession>A0A549THL8</accession>
<dbReference type="Gene3D" id="3.20.20.120">
    <property type="entry name" value="Enolase-like C-terminal domain"/>
    <property type="match status" value="1"/>
</dbReference>
<dbReference type="AlphaFoldDB" id="A0A549THL8"/>
<organism evidence="1 2">
    <name type="scientific">Rhizobium straminoryzae</name>
    <dbReference type="NCBI Taxonomy" id="1387186"/>
    <lineage>
        <taxon>Bacteria</taxon>
        <taxon>Pseudomonadati</taxon>
        <taxon>Pseudomonadota</taxon>
        <taxon>Alphaproteobacteria</taxon>
        <taxon>Hyphomicrobiales</taxon>
        <taxon>Rhizobiaceae</taxon>
        <taxon>Rhizobium/Agrobacterium group</taxon>
        <taxon>Rhizobium</taxon>
    </lineage>
</organism>
<reference evidence="1 2" key="1">
    <citation type="submission" date="2019-07" db="EMBL/GenBank/DDBJ databases">
        <title>Ln-dependent methylotrophs.</title>
        <authorList>
            <person name="Tani A."/>
        </authorList>
    </citation>
    <scope>NUCLEOTIDE SEQUENCE [LARGE SCALE GENOMIC DNA]</scope>
    <source>
        <strain evidence="1 2">SM12</strain>
    </source>
</reference>
<dbReference type="SUPFAM" id="SSF51604">
    <property type="entry name" value="Enolase C-terminal domain-like"/>
    <property type="match status" value="1"/>
</dbReference>
<feature type="non-terminal residue" evidence="1">
    <location>
        <position position="1"/>
    </location>
</feature>
<gene>
    <name evidence="1" type="ORF">FNA46_02065</name>
</gene>
<proteinExistence type="predicted"/>
<dbReference type="EMBL" id="VJMG01000005">
    <property type="protein sequence ID" value="TRL42484.1"/>
    <property type="molecule type" value="Genomic_DNA"/>
</dbReference>
<name>A0A549THL8_9HYPH</name>
<evidence type="ECO:0000313" key="1">
    <source>
        <dbReference type="EMBL" id="TRL42484.1"/>
    </source>
</evidence>
<sequence>TIALHGVRHDGFLTVPDAPGLGCDIDEEFVARFPSEGNLSVPVQESANSYNPGTYGERLYVQTRLQRRTYFSA</sequence>